<dbReference type="InterPro" id="IPR051706">
    <property type="entry name" value="Glycosyltransferase_domain"/>
</dbReference>
<dbReference type="HOGENOM" id="CLU_036369_0_0_1"/>
<dbReference type="GO" id="GO:0051999">
    <property type="term" value="P:mannosyl-inositol phosphorylceramide biosynthetic process"/>
    <property type="evidence" value="ECO:0007669"/>
    <property type="project" value="TreeGrafter"/>
</dbReference>
<comment type="similarity">
    <text evidence="2">Belongs to the glycosyltransferase 32 family.</text>
</comment>
<feature type="transmembrane region" description="Helical" evidence="7">
    <location>
        <begin position="14"/>
        <end position="40"/>
    </location>
</feature>
<organism evidence="8">
    <name type="scientific">Talaromyces marneffei PM1</name>
    <dbReference type="NCBI Taxonomy" id="1077442"/>
    <lineage>
        <taxon>Eukaryota</taxon>
        <taxon>Fungi</taxon>
        <taxon>Dikarya</taxon>
        <taxon>Ascomycota</taxon>
        <taxon>Pezizomycotina</taxon>
        <taxon>Eurotiomycetes</taxon>
        <taxon>Eurotiomycetidae</taxon>
        <taxon>Eurotiales</taxon>
        <taxon>Trichocomaceae</taxon>
        <taxon>Talaromyces</taxon>
        <taxon>Talaromyces sect. Talaromyces</taxon>
    </lineage>
</organism>
<feature type="transmembrane region" description="Helical" evidence="7">
    <location>
        <begin position="299"/>
        <end position="318"/>
    </location>
</feature>
<keyword evidence="5 7" id="KW-1133">Transmembrane helix</keyword>
<evidence type="ECO:0000256" key="7">
    <source>
        <dbReference type="SAM" id="Phobius"/>
    </source>
</evidence>
<dbReference type="GO" id="GO:0000030">
    <property type="term" value="F:mannosyltransferase activity"/>
    <property type="evidence" value="ECO:0007669"/>
    <property type="project" value="TreeGrafter"/>
</dbReference>
<comment type="subcellular location">
    <subcellularLocation>
        <location evidence="1">Membrane</location>
    </subcellularLocation>
</comment>
<dbReference type="AlphaFoldDB" id="A0A093ULD5"/>
<protein>
    <submittedName>
        <fullName evidence="8">Mannosyl phosphorylinositol ceramide synthase CSH1</fullName>
    </submittedName>
</protein>
<dbReference type="eggNOG" id="ENOG502QS3D">
    <property type="taxonomic scope" value="Eukaryota"/>
</dbReference>
<evidence type="ECO:0000313" key="8">
    <source>
        <dbReference type="EMBL" id="KFX41087.1"/>
    </source>
</evidence>
<evidence type="ECO:0000256" key="4">
    <source>
        <dbReference type="ARBA" id="ARBA00022692"/>
    </source>
</evidence>
<dbReference type="InterPro" id="IPR029044">
    <property type="entry name" value="Nucleotide-diphossugar_trans"/>
</dbReference>
<dbReference type="PANTHER" id="PTHR32385:SF20">
    <property type="entry name" value="MANNOSYL PHOSPHORYLINOSITOL CERAMIDE SYNTHASE CSH1-RELATED"/>
    <property type="match status" value="1"/>
</dbReference>
<dbReference type="PANTHER" id="PTHR32385">
    <property type="entry name" value="MANNOSYL PHOSPHORYLINOSITOL CERAMIDE SYNTHASE"/>
    <property type="match status" value="1"/>
</dbReference>
<evidence type="ECO:0000256" key="1">
    <source>
        <dbReference type="ARBA" id="ARBA00004370"/>
    </source>
</evidence>
<reference evidence="8" key="2">
    <citation type="journal article" date="2014" name="PLoS Genet.">
        <title>Signature gene expression reveals novel clues to the molecular mechanisms of dimorphic transition in Penicillium marneffei.</title>
        <authorList>
            <person name="Yang E."/>
            <person name="Wang G."/>
            <person name="Cai J."/>
            <person name="Woo P.C."/>
            <person name="Lau S.K."/>
            <person name="Yuen K.-Y."/>
            <person name="Chow W.-N."/>
            <person name="Lin X."/>
        </authorList>
    </citation>
    <scope>NUCLEOTIDE SEQUENCE</scope>
    <source>
        <strain evidence="8">PM1</strain>
    </source>
</reference>
<sequence length="336" mass="38880">MAGHRWHRRLLTTVAGFAGVVIAIYAATRIVAFVELFGIFKDHAGVRNTQAEIAAYYNSSSSDSRSPMVPKIIHQVFHNWHDENNDTIPAKWQPSRQSCLDLNPDWEQMLWSAKRSEEFIEKEYPWFLSAYKSYKYPVQRVDVIKYFVLHHYGGIYIDLDNGCTANLEPLTYYPAFTTDGGLGALSNNIMGGTPEHPFFVIITENLIRWKLNYLLPYVTVMLCSGQWFLTAMWEKYHSDLSPDSTVRGFANAKIGWKPLHRILMDMRPGADPWVFFNQVAGESWADWDYRILKAIGDHIVLIILLVVVFICVLVRFCMNYRARSRATYIEYQKLDI</sequence>
<evidence type="ECO:0000256" key="2">
    <source>
        <dbReference type="ARBA" id="ARBA00009003"/>
    </source>
</evidence>
<keyword evidence="4 7" id="KW-0812">Transmembrane</keyword>
<reference key="1">
    <citation type="journal article" date="2014" name="PLoS Genet.">
        <title>Signature Gene Expression Reveals Novel Clues to the Molecular Mechanisms of Dimorphic Transition in Penicillium marneffei.</title>
        <authorList>
            <person name="Yang E."/>
            <person name="Wang G."/>
            <person name="Cai J."/>
            <person name="Woo P.C."/>
            <person name="Lau S.K."/>
            <person name="Yuen K.-Y."/>
            <person name="Chow W.-N."/>
            <person name="Lin X."/>
        </authorList>
    </citation>
    <scope>NUCLEOTIDE SEQUENCE [LARGE SCALE GENOMIC DNA]</scope>
    <source>
        <strain>PM1</strain>
    </source>
</reference>
<name>A0A093ULD5_TALMA</name>
<gene>
    <name evidence="8" type="ORF">GQ26_0710020</name>
</gene>
<proteinExistence type="inferred from homology"/>
<evidence type="ECO:0000256" key="6">
    <source>
        <dbReference type="ARBA" id="ARBA00023136"/>
    </source>
</evidence>
<dbReference type="Gene3D" id="3.90.550.20">
    <property type="match status" value="1"/>
</dbReference>
<dbReference type="SUPFAM" id="SSF53448">
    <property type="entry name" value="Nucleotide-diphospho-sugar transferases"/>
    <property type="match status" value="1"/>
</dbReference>
<keyword evidence="3" id="KW-0808">Transferase</keyword>
<evidence type="ECO:0000256" key="3">
    <source>
        <dbReference type="ARBA" id="ARBA00022679"/>
    </source>
</evidence>
<dbReference type="Pfam" id="PF04488">
    <property type="entry name" value="Gly_transf_sug"/>
    <property type="match status" value="1"/>
</dbReference>
<dbReference type="InterPro" id="IPR007577">
    <property type="entry name" value="GlycoTrfase_DXD_sugar-bd_CS"/>
</dbReference>
<dbReference type="EMBL" id="JPOX01000071">
    <property type="protein sequence ID" value="KFX41087.1"/>
    <property type="molecule type" value="Genomic_DNA"/>
</dbReference>
<accession>A0A093ULD5</accession>
<evidence type="ECO:0000256" key="5">
    <source>
        <dbReference type="ARBA" id="ARBA00022989"/>
    </source>
</evidence>
<feature type="transmembrane region" description="Helical" evidence="7">
    <location>
        <begin position="214"/>
        <end position="233"/>
    </location>
</feature>
<dbReference type="GO" id="GO:0016020">
    <property type="term" value="C:membrane"/>
    <property type="evidence" value="ECO:0007669"/>
    <property type="project" value="UniProtKB-SubCell"/>
</dbReference>
<keyword evidence="6 7" id="KW-0472">Membrane</keyword>
<comment type="caution">
    <text evidence="8">The sequence shown here is derived from an EMBL/GenBank/DDBJ whole genome shotgun (WGS) entry which is preliminary data.</text>
</comment>